<dbReference type="SUPFAM" id="SSF55920">
    <property type="entry name" value="Creatinase/aminopeptidase"/>
    <property type="match status" value="1"/>
</dbReference>
<dbReference type="RefSeq" id="WP_066803719.1">
    <property type="nucleotide sequence ID" value="NZ_CP014206.1"/>
</dbReference>
<dbReference type="InterPro" id="IPR000994">
    <property type="entry name" value="Pept_M24"/>
</dbReference>
<dbReference type="InterPro" id="IPR050659">
    <property type="entry name" value="Peptidase_M24B"/>
</dbReference>
<dbReference type="CDD" id="cd01066">
    <property type="entry name" value="APP_MetAP"/>
    <property type="match status" value="1"/>
</dbReference>
<dbReference type="OrthoDB" id="9806388at2"/>
<organism evidence="4 6">
    <name type="scientific">Pseudodesulfovibrio indicus</name>
    <dbReference type="NCBI Taxonomy" id="1716143"/>
    <lineage>
        <taxon>Bacteria</taxon>
        <taxon>Pseudomonadati</taxon>
        <taxon>Thermodesulfobacteriota</taxon>
        <taxon>Desulfovibrionia</taxon>
        <taxon>Desulfovibrionales</taxon>
        <taxon>Desulfovibrionaceae</taxon>
    </lineage>
</organism>
<dbReference type="Gene3D" id="3.40.350.10">
    <property type="entry name" value="Creatinase/prolidase N-terminal domain"/>
    <property type="match status" value="1"/>
</dbReference>
<keyword evidence="4" id="KW-0031">Aminopeptidase</keyword>
<dbReference type="Proteomes" id="UP000295506">
    <property type="component" value="Unassembled WGS sequence"/>
</dbReference>
<dbReference type="InterPro" id="IPR029149">
    <property type="entry name" value="Creatin/AminoP/Spt16_N"/>
</dbReference>
<dbReference type="InterPro" id="IPR000587">
    <property type="entry name" value="Creatinase_N"/>
</dbReference>
<keyword evidence="5" id="KW-1185">Reference proteome</keyword>
<dbReference type="AlphaFoldDB" id="A0A126QQ82"/>
<dbReference type="PANTHER" id="PTHR46112">
    <property type="entry name" value="AMINOPEPTIDASE"/>
    <property type="match status" value="1"/>
</dbReference>
<dbReference type="Pfam" id="PF00557">
    <property type="entry name" value="Peptidase_M24"/>
    <property type="match status" value="1"/>
</dbReference>
<dbReference type="KEGG" id="dej:AWY79_11160"/>
<dbReference type="Gene3D" id="3.90.230.10">
    <property type="entry name" value="Creatinase/methionine aminopeptidase superfamily"/>
    <property type="match status" value="1"/>
</dbReference>
<dbReference type="PANTHER" id="PTHR46112:SF2">
    <property type="entry name" value="XAA-PRO AMINOPEPTIDASE P-RELATED"/>
    <property type="match status" value="1"/>
</dbReference>
<evidence type="ECO:0000259" key="1">
    <source>
        <dbReference type="Pfam" id="PF00557"/>
    </source>
</evidence>
<dbReference type="EMBL" id="CP014206">
    <property type="protein sequence ID" value="AMK11635.1"/>
    <property type="molecule type" value="Genomic_DNA"/>
</dbReference>
<dbReference type="EMBL" id="SOBK01000003">
    <property type="protein sequence ID" value="TDT90044.1"/>
    <property type="molecule type" value="Genomic_DNA"/>
</dbReference>
<keyword evidence="4" id="KW-0378">Hydrolase</keyword>
<proteinExistence type="predicted"/>
<evidence type="ECO:0000313" key="6">
    <source>
        <dbReference type="Proteomes" id="UP000295506"/>
    </source>
</evidence>
<dbReference type="InterPro" id="IPR036005">
    <property type="entry name" value="Creatinase/aminopeptidase-like"/>
</dbReference>
<evidence type="ECO:0000313" key="4">
    <source>
        <dbReference type="EMBL" id="TDT90044.1"/>
    </source>
</evidence>
<dbReference type="GO" id="GO:0004177">
    <property type="term" value="F:aminopeptidase activity"/>
    <property type="evidence" value="ECO:0007669"/>
    <property type="project" value="UniProtKB-KW"/>
</dbReference>
<dbReference type="Proteomes" id="UP000055611">
    <property type="component" value="Chromosome"/>
</dbReference>
<name>A0A126QQ82_9BACT</name>
<evidence type="ECO:0000313" key="3">
    <source>
        <dbReference type="EMBL" id="AMK11635.1"/>
    </source>
</evidence>
<reference evidence="4 6" key="2">
    <citation type="submission" date="2019-03" db="EMBL/GenBank/DDBJ databases">
        <title>Genomic Encyclopedia of Type Strains, Phase IV (KMG-IV): sequencing the most valuable type-strain genomes for metagenomic binning, comparative biology and taxonomic classification.</title>
        <authorList>
            <person name="Goeker M."/>
        </authorList>
    </citation>
    <scope>NUCLEOTIDE SEQUENCE [LARGE SCALE GENOMIC DNA]</scope>
    <source>
        <strain evidence="4 6">DSM 101483</strain>
    </source>
</reference>
<feature type="domain" description="Creatinase N-terminal" evidence="2">
    <location>
        <begin position="30"/>
        <end position="138"/>
    </location>
</feature>
<protein>
    <submittedName>
        <fullName evidence="3">Peptidase M24</fullName>
    </submittedName>
    <submittedName>
        <fullName evidence="4">Xaa-Pro aminopeptidase</fullName>
    </submittedName>
</protein>
<dbReference type="SUPFAM" id="SSF53092">
    <property type="entry name" value="Creatinase/prolidase N-terminal domain"/>
    <property type="match status" value="1"/>
</dbReference>
<keyword evidence="4" id="KW-0645">Protease</keyword>
<evidence type="ECO:0000259" key="2">
    <source>
        <dbReference type="Pfam" id="PF01321"/>
    </source>
</evidence>
<accession>A0A126QQ82</accession>
<feature type="domain" description="Peptidase M24" evidence="1">
    <location>
        <begin position="151"/>
        <end position="390"/>
    </location>
</feature>
<evidence type="ECO:0000313" key="5">
    <source>
        <dbReference type="Proteomes" id="UP000055611"/>
    </source>
</evidence>
<dbReference type="Pfam" id="PF01321">
    <property type="entry name" value="Creatinase_N"/>
    <property type="match status" value="1"/>
</dbReference>
<reference evidence="3 5" key="1">
    <citation type="journal article" date="2016" name="Front. Microbiol.">
        <title>Genome Sequence of the Piezophilic, Mesophilic Sulfate-Reducing Bacterium Desulfovibrio indicus J2T.</title>
        <authorList>
            <person name="Cao J."/>
            <person name="Maignien L."/>
            <person name="Shao Z."/>
            <person name="Alain K."/>
            <person name="Jebbar M."/>
        </authorList>
    </citation>
    <scope>NUCLEOTIDE SEQUENCE [LARGE SCALE GENOMIC DNA]</scope>
    <source>
        <strain evidence="3 5">J2</strain>
    </source>
</reference>
<sequence>MFEAIARIPEAELARRQDAVRTHLADVAPGAGGLLVFSRLNIYYLTGTYGQGVLWLPLTGEPVLLIRKGVNRARLEAGGCTVLPYKSYSELPGLCADAGSPFTRTLAAVMSGLTWQLGLMLANKLKNYEIVSGDHAVALAKMVKSEYELEILRRCGAKHHLCLYDLLPKKMRPGMTEREIAHLAWETFFSEGHMGILRMQAHGEEAFLGHVSAGDSGNYPSGFNGPLGLRGEHPASALMGNANKIWEPGEPLMLDIGFQLEGYHTDKTQAYFAGSVDSIPDEVRKAHDFCMELQDWMCAAAKPGVTPEELYLYCLDQAERRGFAEGFMGLDENQVPFVGHGIGLTIDEFPPVAKGFSLPLQQGMVLALEPKQSIRGVAMVGVENTFEITADGCRCISGDRYDMIPVE</sequence>
<gene>
    <name evidence="3" type="ORF">AWY79_11160</name>
    <name evidence="4" type="ORF">EDC59_103348</name>
</gene>